<accession>A0A5M9WRI3</accession>
<organism evidence="7 8">
    <name type="scientific">Paenibacillus amylolyticus</name>
    <dbReference type="NCBI Taxonomy" id="1451"/>
    <lineage>
        <taxon>Bacteria</taxon>
        <taxon>Bacillati</taxon>
        <taxon>Bacillota</taxon>
        <taxon>Bacilli</taxon>
        <taxon>Bacillales</taxon>
        <taxon>Paenibacillaceae</taxon>
        <taxon>Paenibacillus</taxon>
    </lineage>
</organism>
<dbReference type="PANTHER" id="PTHR24567:SF26">
    <property type="entry name" value="REGULATORY PROTEIN YEIL"/>
    <property type="match status" value="1"/>
</dbReference>
<dbReference type="InterPro" id="IPR018490">
    <property type="entry name" value="cNMP-bd_dom_sf"/>
</dbReference>
<dbReference type="GO" id="GO:0005829">
    <property type="term" value="C:cytosol"/>
    <property type="evidence" value="ECO:0007669"/>
    <property type="project" value="TreeGrafter"/>
</dbReference>
<dbReference type="RefSeq" id="WP_123064086.1">
    <property type="nucleotide sequence ID" value="NZ_RIAS01000004.1"/>
</dbReference>
<dbReference type="PANTHER" id="PTHR24567">
    <property type="entry name" value="CRP FAMILY TRANSCRIPTIONAL REGULATORY PROTEIN"/>
    <property type="match status" value="1"/>
</dbReference>
<dbReference type="CDD" id="cd00038">
    <property type="entry name" value="CAP_ED"/>
    <property type="match status" value="1"/>
</dbReference>
<evidence type="ECO:0000256" key="3">
    <source>
        <dbReference type="ARBA" id="ARBA00023159"/>
    </source>
</evidence>
<dbReference type="InterPro" id="IPR000595">
    <property type="entry name" value="cNMP-bd_dom"/>
</dbReference>
<evidence type="ECO:0000256" key="1">
    <source>
        <dbReference type="ARBA" id="ARBA00023015"/>
    </source>
</evidence>
<dbReference type="OrthoDB" id="9812325at2"/>
<protein>
    <submittedName>
        <fullName evidence="7">Crp/Fnr family transcriptional regulator</fullName>
    </submittedName>
</protein>
<dbReference type="InterPro" id="IPR036390">
    <property type="entry name" value="WH_DNA-bd_sf"/>
</dbReference>
<reference evidence="7 8" key="1">
    <citation type="journal article" date="2019" name="J. Ind. Microbiol. Biotechnol.">
        <title>Paenibacillus amylolyticus 27C64 has a diverse set of carbohydrate-active enzymes and complete pectin deconstruction system.</title>
        <authorList>
            <person name="Keggi C."/>
            <person name="Doran-Peterson J."/>
        </authorList>
    </citation>
    <scope>NUCLEOTIDE SEQUENCE [LARGE SCALE GENOMIC DNA]</scope>
    <source>
        <strain evidence="7 8">27C64</strain>
    </source>
</reference>
<dbReference type="Pfam" id="PF00027">
    <property type="entry name" value="cNMP_binding"/>
    <property type="match status" value="1"/>
</dbReference>
<dbReference type="SUPFAM" id="SSF46785">
    <property type="entry name" value="Winged helix' DNA-binding domain"/>
    <property type="match status" value="1"/>
</dbReference>
<comment type="caution">
    <text evidence="7">The sequence shown here is derived from an EMBL/GenBank/DDBJ whole genome shotgun (WGS) entry which is preliminary data.</text>
</comment>
<dbReference type="InterPro" id="IPR036388">
    <property type="entry name" value="WH-like_DNA-bd_sf"/>
</dbReference>
<keyword evidence="2" id="KW-0238">DNA-binding</keyword>
<dbReference type="Gene3D" id="2.60.120.10">
    <property type="entry name" value="Jelly Rolls"/>
    <property type="match status" value="1"/>
</dbReference>
<dbReference type="GO" id="GO:0003677">
    <property type="term" value="F:DNA binding"/>
    <property type="evidence" value="ECO:0007669"/>
    <property type="project" value="UniProtKB-KW"/>
</dbReference>
<dbReference type="PROSITE" id="PS50042">
    <property type="entry name" value="CNMP_BINDING_3"/>
    <property type="match status" value="1"/>
</dbReference>
<feature type="domain" description="Cyclic nucleotide-binding" evidence="5">
    <location>
        <begin position="12"/>
        <end position="132"/>
    </location>
</feature>
<dbReference type="InterPro" id="IPR050397">
    <property type="entry name" value="Env_Response_Regulators"/>
</dbReference>
<dbReference type="InterPro" id="IPR012318">
    <property type="entry name" value="HTH_CRP"/>
</dbReference>
<dbReference type="PROSITE" id="PS51063">
    <property type="entry name" value="HTH_CRP_2"/>
    <property type="match status" value="1"/>
</dbReference>
<dbReference type="EMBL" id="RIAS01000004">
    <property type="protein sequence ID" value="KAA8784244.1"/>
    <property type="molecule type" value="Genomic_DNA"/>
</dbReference>
<gene>
    <name evidence="7" type="ORF">EC604_10315</name>
</gene>
<name>A0A5M9WRI3_PAEAM</name>
<dbReference type="GO" id="GO:0003700">
    <property type="term" value="F:DNA-binding transcription factor activity"/>
    <property type="evidence" value="ECO:0007669"/>
    <property type="project" value="TreeGrafter"/>
</dbReference>
<evidence type="ECO:0000313" key="7">
    <source>
        <dbReference type="EMBL" id="KAA8784244.1"/>
    </source>
</evidence>
<dbReference type="Pfam" id="PF13545">
    <property type="entry name" value="HTH_Crp_2"/>
    <property type="match status" value="1"/>
</dbReference>
<keyword evidence="3" id="KW-0010">Activator</keyword>
<evidence type="ECO:0000256" key="4">
    <source>
        <dbReference type="ARBA" id="ARBA00023163"/>
    </source>
</evidence>
<evidence type="ECO:0000256" key="2">
    <source>
        <dbReference type="ARBA" id="ARBA00023125"/>
    </source>
</evidence>
<evidence type="ECO:0000259" key="6">
    <source>
        <dbReference type="PROSITE" id="PS51063"/>
    </source>
</evidence>
<dbReference type="Gene3D" id="1.10.10.10">
    <property type="entry name" value="Winged helix-like DNA-binding domain superfamily/Winged helix DNA-binding domain"/>
    <property type="match status" value="1"/>
</dbReference>
<keyword evidence="4" id="KW-0804">Transcription</keyword>
<dbReference type="InterPro" id="IPR014710">
    <property type="entry name" value="RmlC-like_jellyroll"/>
</dbReference>
<evidence type="ECO:0000259" key="5">
    <source>
        <dbReference type="PROSITE" id="PS50042"/>
    </source>
</evidence>
<sequence length="234" mass="26825">MNKILYLSQFDLMSSLSEADLVEMDSMTSITTLPKHTTIQRPDTFTEGFYFVKRGRIRLYTLSPEGKQFTVDMLSAGHVFGEMKGISLGTRDLYIETLEICDICLMDRNRFEQFLIDHPAFMMRMMHVLSERIERMSELTQTLALGNLHDKIIHSLCRLAEQMGWTQKDEYCLIQCTITHQEIAWMAGASRESVTAAIKELSQSGRIRTGFKSASIHASELRAFRQLISPLQDV</sequence>
<keyword evidence="1" id="KW-0805">Transcription regulation</keyword>
<dbReference type="SUPFAM" id="SSF51206">
    <property type="entry name" value="cAMP-binding domain-like"/>
    <property type="match status" value="1"/>
</dbReference>
<feature type="domain" description="HTH crp-type" evidence="6">
    <location>
        <begin position="146"/>
        <end position="220"/>
    </location>
</feature>
<evidence type="ECO:0000313" key="8">
    <source>
        <dbReference type="Proteomes" id="UP000323664"/>
    </source>
</evidence>
<proteinExistence type="predicted"/>
<dbReference type="SMART" id="SM00100">
    <property type="entry name" value="cNMP"/>
    <property type="match status" value="1"/>
</dbReference>
<dbReference type="Proteomes" id="UP000323664">
    <property type="component" value="Unassembled WGS sequence"/>
</dbReference>
<dbReference type="AlphaFoldDB" id="A0A5M9WRI3"/>